<proteinExistence type="predicted"/>
<feature type="signal peptide" evidence="1">
    <location>
        <begin position="1"/>
        <end position="16"/>
    </location>
</feature>
<protein>
    <submittedName>
        <fullName evidence="2">Uncharacterized protein</fullName>
    </submittedName>
</protein>
<dbReference type="Proteomes" id="UP001562357">
    <property type="component" value="Unassembled WGS sequence"/>
</dbReference>
<feature type="chain" id="PRO_5047163925" evidence="1">
    <location>
        <begin position="17"/>
        <end position="145"/>
    </location>
</feature>
<evidence type="ECO:0000313" key="3">
    <source>
        <dbReference type="Proteomes" id="UP001562357"/>
    </source>
</evidence>
<name>A0ABQ0CM50_9HYPO</name>
<sequence length="145" mass="15031">MKAAVILSSVAAAVAGALDARDGRCGGDNCARQVTGTRHGLTPLSSRQADCFNFMKTTIVPDATTVTVTFTVDSDEPASKTKRALEYRAATEAPTAVPAYASFCEGAGKYSSACACWGITPVLTTAPVPTKTQTVTVTADFCEDL</sequence>
<keyword evidence="3" id="KW-1185">Reference proteome</keyword>
<keyword evidence="1" id="KW-0732">Signal</keyword>
<evidence type="ECO:0000256" key="1">
    <source>
        <dbReference type="SAM" id="SignalP"/>
    </source>
</evidence>
<reference evidence="3" key="1">
    <citation type="submission" date="2024-06" db="EMBL/GenBank/DDBJ databases">
        <title>Draft Genome Sequences of Epichloe bromicola Strains Isolated from Elymus ciliaris.</title>
        <authorList>
            <consortium name="Epichloe bromicola genome sequencing consortium"/>
            <person name="Miura A."/>
            <person name="Imano S."/>
            <person name="Ashida A."/>
            <person name="Sato I."/>
            <person name="Chiba S."/>
            <person name="Tanaka A."/>
            <person name="Camagna M."/>
            <person name="Takemoto D."/>
        </authorList>
    </citation>
    <scope>NUCLEOTIDE SEQUENCE [LARGE SCALE GENOMIC DNA]</scope>
    <source>
        <strain evidence="3">DP</strain>
    </source>
</reference>
<dbReference type="EMBL" id="BAAFGZ010000083">
    <property type="protein sequence ID" value="GAB0134513.1"/>
    <property type="molecule type" value="Genomic_DNA"/>
</dbReference>
<accession>A0ABQ0CM50</accession>
<comment type="caution">
    <text evidence="2">The sequence shown here is derived from an EMBL/GenBank/DDBJ whole genome shotgun (WGS) entry which is preliminary data.</text>
</comment>
<evidence type="ECO:0000313" key="2">
    <source>
        <dbReference type="EMBL" id="GAB0134513.1"/>
    </source>
</evidence>
<gene>
    <name evidence="2" type="primary">g2880</name>
    <name evidence="2" type="ORF">EsDP_00002880</name>
</gene>
<organism evidence="2 3">
    <name type="scientific">Epichloe bromicola</name>
    <dbReference type="NCBI Taxonomy" id="79588"/>
    <lineage>
        <taxon>Eukaryota</taxon>
        <taxon>Fungi</taxon>
        <taxon>Dikarya</taxon>
        <taxon>Ascomycota</taxon>
        <taxon>Pezizomycotina</taxon>
        <taxon>Sordariomycetes</taxon>
        <taxon>Hypocreomycetidae</taxon>
        <taxon>Hypocreales</taxon>
        <taxon>Clavicipitaceae</taxon>
        <taxon>Epichloe</taxon>
    </lineage>
</organism>